<name>A0A0N7EIK7_VIBAL</name>
<dbReference type="EMBL" id="KT072771">
    <property type="protein sequence ID" value="ALF35165.1"/>
    <property type="molecule type" value="Genomic_DNA"/>
</dbReference>
<reference evidence="1" key="1">
    <citation type="journal article" date="2016" name="BMC Microbiol.">
        <title>Comparative genomic analysis of six new-found integrative conjugative elements (ICEs) in Vibrio alginolyticus.</title>
        <authorList>
            <person name="Luo P."/>
            <person name="He X."/>
            <person name="Wang Y."/>
            <person name="Liu Q."/>
            <person name="Hu C."/>
        </authorList>
    </citation>
    <scope>NUCLEOTIDE SEQUENCE</scope>
    <source>
        <strain evidence="1">HN437</strain>
    </source>
</reference>
<evidence type="ECO:0000313" key="1">
    <source>
        <dbReference type="EMBL" id="ALF35165.1"/>
    </source>
</evidence>
<organism evidence="1">
    <name type="scientific">Vibrio alginolyticus</name>
    <dbReference type="NCBI Taxonomy" id="663"/>
    <lineage>
        <taxon>Bacteria</taxon>
        <taxon>Pseudomonadati</taxon>
        <taxon>Pseudomonadota</taxon>
        <taxon>Gammaproteobacteria</taxon>
        <taxon>Vibrionales</taxon>
        <taxon>Vibrionaceae</taxon>
        <taxon>Vibrio</taxon>
    </lineage>
</organism>
<protein>
    <submittedName>
        <fullName evidence="1">Uncharacterized protein</fullName>
    </submittedName>
</protein>
<gene>
    <name evidence="1" type="primary">s073</name>
    <name evidence="1" type="ORF">ICEValHN437_059</name>
</gene>
<dbReference type="AlphaFoldDB" id="A0A0N7EIK7"/>
<proteinExistence type="predicted"/>
<accession>A0A0N7EIK7</accession>
<sequence>MMVLTLLTKQIDGEFTVYWKTGLRRGGELKVDLGEQYDCKNAP</sequence>